<feature type="region of interest" description="Disordered" evidence="1">
    <location>
        <begin position="180"/>
        <end position="200"/>
    </location>
</feature>
<accession>A0A316Z2P2</accession>
<proteinExistence type="predicted"/>
<protein>
    <submittedName>
        <fullName evidence="2">Uncharacterized protein</fullName>
    </submittedName>
</protein>
<evidence type="ECO:0000256" key="1">
    <source>
        <dbReference type="SAM" id="MobiDB-lite"/>
    </source>
</evidence>
<evidence type="ECO:0000313" key="2">
    <source>
        <dbReference type="EMBL" id="PWN94445.1"/>
    </source>
</evidence>
<dbReference type="EMBL" id="KZ819314">
    <property type="protein sequence ID" value="PWN94445.1"/>
    <property type="molecule type" value="Genomic_DNA"/>
</dbReference>
<keyword evidence="3" id="KW-1185">Reference proteome</keyword>
<dbReference type="RefSeq" id="XP_025594724.1">
    <property type="nucleotide sequence ID" value="XM_025739417.1"/>
</dbReference>
<name>A0A316Z2P2_9BASI</name>
<evidence type="ECO:0000313" key="3">
    <source>
        <dbReference type="Proteomes" id="UP000245946"/>
    </source>
</evidence>
<reference evidence="2 3" key="1">
    <citation type="journal article" date="2018" name="Mol. Biol. Evol.">
        <title>Broad Genomic Sampling Reveals a Smut Pathogenic Ancestry of the Fungal Clade Ustilaginomycotina.</title>
        <authorList>
            <person name="Kijpornyongpan T."/>
            <person name="Mondo S.J."/>
            <person name="Barry K."/>
            <person name="Sandor L."/>
            <person name="Lee J."/>
            <person name="Lipzen A."/>
            <person name="Pangilinan J."/>
            <person name="LaButti K."/>
            <person name="Hainaut M."/>
            <person name="Henrissat B."/>
            <person name="Grigoriev I.V."/>
            <person name="Spatafora J.W."/>
            <person name="Aime M.C."/>
        </authorList>
    </citation>
    <scope>NUCLEOTIDE SEQUENCE [LARGE SCALE GENOMIC DNA]</scope>
    <source>
        <strain evidence="2 3">MCA 4186</strain>
    </source>
</reference>
<dbReference type="AlphaFoldDB" id="A0A316Z2P2"/>
<dbReference type="GeneID" id="37266963"/>
<dbReference type="Proteomes" id="UP000245946">
    <property type="component" value="Unassembled WGS sequence"/>
</dbReference>
<gene>
    <name evidence="2" type="ORF">FA09DRAFT_197581</name>
</gene>
<organism evidence="2 3">
    <name type="scientific">Tilletiopsis washingtonensis</name>
    <dbReference type="NCBI Taxonomy" id="58919"/>
    <lineage>
        <taxon>Eukaryota</taxon>
        <taxon>Fungi</taxon>
        <taxon>Dikarya</taxon>
        <taxon>Basidiomycota</taxon>
        <taxon>Ustilaginomycotina</taxon>
        <taxon>Exobasidiomycetes</taxon>
        <taxon>Entylomatales</taxon>
        <taxon>Entylomatales incertae sedis</taxon>
        <taxon>Tilletiopsis</taxon>
    </lineage>
</organism>
<sequence>MEAIVLSGARIRYHEGQAARRGAGAVAAGWESRWERPPGASGPLPFEAAVARSRLGGRADPSAVHEGRYFACAQVHRMAERRITPTRRRSPPPARRLARTCHGEAHRTAFRSPRHATAGLRRSECGKTGRAAQRGQSRLRALIGLSPSQQDGHHPCTPTAVGSLAQHTLHGRRLLSRCRRSPHLPSSERPPRHVCCTTPL</sequence>